<keyword evidence="1" id="KW-0732">Signal</keyword>
<dbReference type="Proteomes" id="UP000262939">
    <property type="component" value="Unassembled WGS sequence"/>
</dbReference>
<dbReference type="AlphaFoldDB" id="A0A372L7S7"/>
<evidence type="ECO:0000313" key="3">
    <source>
        <dbReference type="Proteomes" id="UP000262939"/>
    </source>
</evidence>
<evidence type="ECO:0000256" key="1">
    <source>
        <dbReference type="SAM" id="SignalP"/>
    </source>
</evidence>
<gene>
    <name evidence="2" type="ORF">D0466_19885</name>
</gene>
<reference evidence="2 3" key="1">
    <citation type="submission" date="2018-08" db="EMBL/GenBank/DDBJ databases">
        <title>Bacillus chawlae sp. nov., Bacillus glennii sp. nov., and Bacillus saganii sp. nov. Isolated from the Vehicle Assembly Building at Kennedy Space Center where the Viking Spacecraft were Assembled.</title>
        <authorList>
            <person name="Seuylemezian A."/>
            <person name="Vaishampayan P."/>
        </authorList>
    </citation>
    <scope>NUCLEOTIDE SEQUENCE [LARGE SCALE GENOMIC DNA]</scope>
    <source>
        <strain evidence="2 3">V44-8</strain>
    </source>
</reference>
<sequence length="198" mass="23234">MKKLFKIILAFLFLFSAALPFASESAEAAIKKVSYLRDKSKIYVEDWSGQGTIFTKKYTGKFTKYDYKDFYQWTDVKQRDWYSLEKETKDGLYHGGSYAYEFKKKVLAYPIKKNKKWKNKHINADTSLSGYDTFTIISTNRTIKVKAGTFKNVIQVRESEEVPYVTSYYAKGVGLILKEYNETKSKKRKVYELIKIKK</sequence>
<dbReference type="RefSeq" id="WP_117324261.1">
    <property type="nucleotide sequence ID" value="NZ_QVTD01000019.1"/>
</dbReference>
<dbReference type="EMBL" id="QVTD01000019">
    <property type="protein sequence ID" value="RFU60986.1"/>
    <property type="molecule type" value="Genomic_DNA"/>
</dbReference>
<accession>A0A372L7S7</accession>
<feature type="chain" id="PRO_5038947947" evidence="1">
    <location>
        <begin position="23"/>
        <end position="198"/>
    </location>
</feature>
<proteinExistence type="predicted"/>
<protein>
    <submittedName>
        <fullName evidence="2">Uncharacterized protein</fullName>
    </submittedName>
</protein>
<keyword evidence="3" id="KW-1185">Reference proteome</keyword>
<evidence type="ECO:0000313" key="2">
    <source>
        <dbReference type="EMBL" id="RFU60986.1"/>
    </source>
</evidence>
<organism evidence="2 3">
    <name type="scientific">Peribacillus glennii</name>
    <dbReference type="NCBI Taxonomy" id="2303991"/>
    <lineage>
        <taxon>Bacteria</taxon>
        <taxon>Bacillati</taxon>
        <taxon>Bacillota</taxon>
        <taxon>Bacilli</taxon>
        <taxon>Bacillales</taxon>
        <taxon>Bacillaceae</taxon>
        <taxon>Peribacillus</taxon>
    </lineage>
</organism>
<dbReference type="OrthoDB" id="2453732at2"/>
<feature type="signal peptide" evidence="1">
    <location>
        <begin position="1"/>
        <end position="22"/>
    </location>
</feature>
<name>A0A372L7S7_9BACI</name>
<comment type="caution">
    <text evidence="2">The sequence shown here is derived from an EMBL/GenBank/DDBJ whole genome shotgun (WGS) entry which is preliminary data.</text>
</comment>